<keyword evidence="3" id="KW-1185">Reference proteome</keyword>
<organism evidence="2 3">
    <name type="scientific">Hibiscus sabdariffa</name>
    <name type="common">roselle</name>
    <dbReference type="NCBI Taxonomy" id="183260"/>
    <lineage>
        <taxon>Eukaryota</taxon>
        <taxon>Viridiplantae</taxon>
        <taxon>Streptophyta</taxon>
        <taxon>Embryophyta</taxon>
        <taxon>Tracheophyta</taxon>
        <taxon>Spermatophyta</taxon>
        <taxon>Magnoliopsida</taxon>
        <taxon>eudicotyledons</taxon>
        <taxon>Gunneridae</taxon>
        <taxon>Pentapetalae</taxon>
        <taxon>rosids</taxon>
        <taxon>malvids</taxon>
        <taxon>Malvales</taxon>
        <taxon>Malvaceae</taxon>
        <taxon>Malvoideae</taxon>
        <taxon>Hibiscus</taxon>
    </lineage>
</organism>
<protein>
    <submittedName>
        <fullName evidence="2">Uncharacterized protein</fullName>
    </submittedName>
</protein>
<dbReference type="EMBL" id="JBBPBM010000015">
    <property type="protein sequence ID" value="KAK8559126.1"/>
    <property type="molecule type" value="Genomic_DNA"/>
</dbReference>
<evidence type="ECO:0000313" key="3">
    <source>
        <dbReference type="Proteomes" id="UP001472677"/>
    </source>
</evidence>
<feature type="region of interest" description="Disordered" evidence="1">
    <location>
        <begin position="77"/>
        <end position="109"/>
    </location>
</feature>
<name>A0ABR2EEP3_9ROSI</name>
<reference evidence="2 3" key="1">
    <citation type="journal article" date="2024" name="G3 (Bethesda)">
        <title>Genome assembly of Hibiscus sabdariffa L. provides insights into metabolisms of medicinal natural products.</title>
        <authorList>
            <person name="Kim T."/>
        </authorList>
    </citation>
    <scope>NUCLEOTIDE SEQUENCE [LARGE SCALE GENOMIC DNA]</scope>
    <source>
        <strain evidence="2">TK-2024</strain>
        <tissue evidence="2">Old leaves</tissue>
    </source>
</reference>
<comment type="caution">
    <text evidence="2">The sequence shown here is derived from an EMBL/GenBank/DDBJ whole genome shotgun (WGS) entry which is preliminary data.</text>
</comment>
<gene>
    <name evidence="2" type="ORF">V6N12_042409</name>
</gene>
<sequence length="109" mass="11886">MKNENKRHRLRKNQVVWADGVGGHGARNGSCFQVLNDDVNVEDVEEAIDSLEDVVPESRLEGNEAAHKIVVSIAAPGNSKSCTSRTAKGKHVDTNSGKTMVMKDFQTHS</sequence>
<proteinExistence type="predicted"/>
<evidence type="ECO:0000256" key="1">
    <source>
        <dbReference type="SAM" id="MobiDB-lite"/>
    </source>
</evidence>
<accession>A0ABR2EEP3</accession>
<dbReference type="Proteomes" id="UP001472677">
    <property type="component" value="Unassembled WGS sequence"/>
</dbReference>
<evidence type="ECO:0000313" key="2">
    <source>
        <dbReference type="EMBL" id="KAK8559126.1"/>
    </source>
</evidence>